<proteinExistence type="predicted"/>
<gene>
    <name evidence="1" type="ORF">LCOR_12055.1</name>
</gene>
<accession>A0A068SIP3</accession>
<dbReference type="OrthoDB" id="10630045at2759"/>
<keyword evidence="2" id="KW-1185">Reference proteome</keyword>
<sequence length="233" mass="26975">MVVEEERIAHDCVLLLLKQLPSLEYLEIHPWQQLKALTDIQRYCPSLKCLQYSADGVHQYWINLPMDPSQPGLQSIQIHDLNATADEASGIDNVLKCNHSTIRVLDLCIGTQGKELNLMFPLLRHLAILYHYPEANTGYGSWIPKYTPNIEELVVDMHAIHKCRGLMGSLKYIKNLRTLEFYVGELSLHPYHEQLHSFLAQQTHMQSLDLYIQPDQFHDEMRTIIEDGKEKDE</sequence>
<dbReference type="EMBL" id="CBTN010000168">
    <property type="protein sequence ID" value="CDH61276.1"/>
    <property type="molecule type" value="Genomic_DNA"/>
</dbReference>
<dbReference type="InterPro" id="IPR032675">
    <property type="entry name" value="LRR_dom_sf"/>
</dbReference>
<dbReference type="Gene3D" id="3.80.10.10">
    <property type="entry name" value="Ribonuclease Inhibitor"/>
    <property type="match status" value="1"/>
</dbReference>
<evidence type="ECO:0000313" key="2">
    <source>
        <dbReference type="Proteomes" id="UP000027586"/>
    </source>
</evidence>
<dbReference type="Proteomes" id="UP000027586">
    <property type="component" value="Unassembled WGS sequence"/>
</dbReference>
<reference evidence="1" key="1">
    <citation type="submission" date="2013-08" db="EMBL/GenBank/DDBJ databases">
        <title>Gene expansion shapes genome architecture in the human pathogen Lichtheimia corymbifera: an evolutionary genomics analysis in the ancient terrestrial Mucorales (Mucoromycotina).</title>
        <authorList>
            <person name="Schwartze V.U."/>
            <person name="Winter S."/>
            <person name="Shelest E."/>
            <person name="Marcet-Houben M."/>
            <person name="Horn F."/>
            <person name="Wehner S."/>
            <person name="Hoffmann K."/>
            <person name="Riege K."/>
            <person name="Sammeth M."/>
            <person name="Nowrousian M."/>
            <person name="Valiante V."/>
            <person name="Linde J."/>
            <person name="Jacobsen I.D."/>
            <person name="Marz M."/>
            <person name="Brakhage A.A."/>
            <person name="Gabaldon T."/>
            <person name="Bocker S."/>
            <person name="Voigt K."/>
        </authorList>
    </citation>
    <scope>NUCLEOTIDE SEQUENCE [LARGE SCALE GENOMIC DNA]</scope>
    <source>
        <strain evidence="1">FSU 9682</strain>
    </source>
</reference>
<protein>
    <recommendedName>
        <fullName evidence="3">F-box domain-containing protein</fullName>
    </recommendedName>
</protein>
<name>A0A068SIP3_9FUNG</name>
<comment type="caution">
    <text evidence="1">The sequence shown here is derived from an EMBL/GenBank/DDBJ whole genome shotgun (WGS) entry which is preliminary data.</text>
</comment>
<dbReference type="VEuPathDB" id="FungiDB:LCOR_12055.1"/>
<evidence type="ECO:0008006" key="3">
    <source>
        <dbReference type="Google" id="ProtNLM"/>
    </source>
</evidence>
<organism evidence="1 2">
    <name type="scientific">Lichtheimia corymbifera JMRC:FSU:9682</name>
    <dbReference type="NCBI Taxonomy" id="1263082"/>
    <lineage>
        <taxon>Eukaryota</taxon>
        <taxon>Fungi</taxon>
        <taxon>Fungi incertae sedis</taxon>
        <taxon>Mucoromycota</taxon>
        <taxon>Mucoromycotina</taxon>
        <taxon>Mucoromycetes</taxon>
        <taxon>Mucorales</taxon>
        <taxon>Lichtheimiaceae</taxon>
        <taxon>Lichtheimia</taxon>
    </lineage>
</organism>
<dbReference type="AlphaFoldDB" id="A0A068SIP3"/>
<evidence type="ECO:0000313" key="1">
    <source>
        <dbReference type="EMBL" id="CDH61276.1"/>
    </source>
</evidence>
<dbReference type="SUPFAM" id="SSF52047">
    <property type="entry name" value="RNI-like"/>
    <property type="match status" value="1"/>
</dbReference>